<dbReference type="EMBL" id="BAAAQX010000002">
    <property type="protein sequence ID" value="GAA2205269.1"/>
    <property type="molecule type" value="Genomic_DNA"/>
</dbReference>
<feature type="compositionally biased region" description="Gly residues" evidence="1">
    <location>
        <begin position="157"/>
        <end position="192"/>
    </location>
</feature>
<dbReference type="Gene3D" id="3.20.20.30">
    <property type="entry name" value="Luciferase-like domain"/>
    <property type="match status" value="1"/>
</dbReference>
<proteinExistence type="predicted"/>
<keyword evidence="3" id="KW-1185">Reference proteome</keyword>
<reference evidence="3" key="1">
    <citation type="journal article" date="2019" name="Int. J. Syst. Evol. Microbiol.">
        <title>The Global Catalogue of Microorganisms (GCM) 10K type strain sequencing project: providing services to taxonomists for standard genome sequencing and annotation.</title>
        <authorList>
            <consortium name="The Broad Institute Genomics Platform"/>
            <consortium name="The Broad Institute Genome Sequencing Center for Infectious Disease"/>
            <person name="Wu L."/>
            <person name="Ma J."/>
        </authorList>
    </citation>
    <scope>NUCLEOTIDE SEQUENCE [LARGE SCALE GENOMIC DNA]</scope>
    <source>
        <strain evidence="3">JCM 16114</strain>
    </source>
</reference>
<evidence type="ECO:0008006" key="4">
    <source>
        <dbReference type="Google" id="ProtNLM"/>
    </source>
</evidence>
<dbReference type="InterPro" id="IPR036661">
    <property type="entry name" value="Luciferase-like_sf"/>
</dbReference>
<protein>
    <recommendedName>
        <fullName evidence="4">Luciferase-like monooxygenase</fullName>
    </recommendedName>
</protein>
<evidence type="ECO:0000313" key="3">
    <source>
        <dbReference type="Proteomes" id="UP001499843"/>
    </source>
</evidence>
<name>A0ABP5P111_9ACTN</name>
<evidence type="ECO:0000256" key="1">
    <source>
        <dbReference type="SAM" id="MobiDB-lite"/>
    </source>
</evidence>
<sequence length="250" mass="25043">MSEGRRVRVGIVLPRPAGDPGEWLTEAVAFEAAGADALWVEHGAAPELDPLTLTAALAAVTYRALLVVAVAPDDGRSHALATVERLSRGRLALIGEVSGMRTVVRLEDGGYREGASKGEGEGEGVGEGAGESESEAVSEGGGAGGGASEGVNEGEEAGGGAGEGVSEGGGAGEGVSEGVDESGGTGEGGGGRRWVPVGVPGGRAAWREALREAEERGHHGVLVPADPRLLDLLRNPEDPGGRHDLQLAQG</sequence>
<dbReference type="Proteomes" id="UP001499843">
    <property type="component" value="Unassembled WGS sequence"/>
</dbReference>
<feature type="compositionally biased region" description="Gly residues" evidence="1">
    <location>
        <begin position="139"/>
        <end position="148"/>
    </location>
</feature>
<gene>
    <name evidence="2" type="ORF">GCM10009850_007840</name>
</gene>
<dbReference type="RefSeq" id="WP_344470837.1">
    <property type="nucleotide sequence ID" value="NZ_BAAAQX010000002.1"/>
</dbReference>
<organism evidence="2 3">
    <name type="scientific">Nonomuraea monospora</name>
    <dbReference type="NCBI Taxonomy" id="568818"/>
    <lineage>
        <taxon>Bacteria</taxon>
        <taxon>Bacillati</taxon>
        <taxon>Actinomycetota</taxon>
        <taxon>Actinomycetes</taxon>
        <taxon>Streptosporangiales</taxon>
        <taxon>Streptosporangiaceae</taxon>
        <taxon>Nonomuraea</taxon>
    </lineage>
</organism>
<accession>A0ABP5P111</accession>
<dbReference type="SUPFAM" id="SSF51679">
    <property type="entry name" value="Bacterial luciferase-like"/>
    <property type="match status" value="1"/>
</dbReference>
<comment type="caution">
    <text evidence="2">The sequence shown here is derived from an EMBL/GenBank/DDBJ whole genome shotgun (WGS) entry which is preliminary data.</text>
</comment>
<feature type="compositionally biased region" description="Basic and acidic residues" evidence="1">
    <location>
        <begin position="111"/>
        <end position="120"/>
    </location>
</feature>
<evidence type="ECO:0000313" key="2">
    <source>
        <dbReference type="EMBL" id="GAA2205269.1"/>
    </source>
</evidence>
<feature type="region of interest" description="Disordered" evidence="1">
    <location>
        <begin position="111"/>
        <end position="199"/>
    </location>
</feature>